<evidence type="ECO:0000313" key="2">
    <source>
        <dbReference type="EMBL" id="KAF9614986.1"/>
    </source>
</evidence>
<dbReference type="AlphaFoldDB" id="A0A835IBW8"/>
<sequence length="201" mass="21867">MVKGAVKSVQMDTSKLSQSYDKLCEIMKTTQGRKVFMEMVYQDGDLHIRVCPKCQRLCYIEVLGEERQAEKCFPYCFVKEKDVVPTDDDEPPPGFQKSIVSQRRSTRLGASTSSTAAPAASATPAALVALATPVALAGTSKKQIKEAVLALAAADSKMQLPSFGGSVKSIERRATESQHSRGGPNYMVLKRKDGGILEYSI</sequence>
<comment type="caution">
    <text evidence="2">The sequence shown here is derived from an EMBL/GenBank/DDBJ whole genome shotgun (WGS) entry which is preliminary data.</text>
</comment>
<organism evidence="2 3">
    <name type="scientific">Coptis chinensis</name>
    <dbReference type="NCBI Taxonomy" id="261450"/>
    <lineage>
        <taxon>Eukaryota</taxon>
        <taxon>Viridiplantae</taxon>
        <taxon>Streptophyta</taxon>
        <taxon>Embryophyta</taxon>
        <taxon>Tracheophyta</taxon>
        <taxon>Spermatophyta</taxon>
        <taxon>Magnoliopsida</taxon>
        <taxon>Ranunculales</taxon>
        <taxon>Ranunculaceae</taxon>
        <taxon>Coptidoideae</taxon>
        <taxon>Coptis</taxon>
    </lineage>
</organism>
<proteinExistence type="predicted"/>
<accession>A0A835IBW8</accession>
<keyword evidence="3" id="KW-1185">Reference proteome</keyword>
<dbReference type="EMBL" id="JADFTS010000003">
    <property type="protein sequence ID" value="KAF9614986.1"/>
    <property type="molecule type" value="Genomic_DNA"/>
</dbReference>
<evidence type="ECO:0000313" key="3">
    <source>
        <dbReference type="Proteomes" id="UP000631114"/>
    </source>
</evidence>
<protein>
    <submittedName>
        <fullName evidence="2">Uncharacterized protein</fullName>
    </submittedName>
</protein>
<feature type="region of interest" description="Disordered" evidence="1">
    <location>
        <begin position="85"/>
        <end position="116"/>
    </location>
</feature>
<evidence type="ECO:0000256" key="1">
    <source>
        <dbReference type="SAM" id="MobiDB-lite"/>
    </source>
</evidence>
<name>A0A835IBW8_9MAGN</name>
<reference evidence="2 3" key="1">
    <citation type="submission" date="2020-10" db="EMBL/GenBank/DDBJ databases">
        <title>The Coptis chinensis genome and diversification of protoberbering-type alkaloids.</title>
        <authorList>
            <person name="Wang B."/>
            <person name="Shu S."/>
            <person name="Song C."/>
            <person name="Liu Y."/>
        </authorList>
    </citation>
    <scope>NUCLEOTIDE SEQUENCE [LARGE SCALE GENOMIC DNA]</scope>
    <source>
        <strain evidence="2">HL-2020</strain>
        <tissue evidence="2">Leaf</tissue>
    </source>
</reference>
<gene>
    <name evidence="2" type="ORF">IFM89_021540</name>
</gene>
<dbReference type="Proteomes" id="UP000631114">
    <property type="component" value="Unassembled WGS sequence"/>
</dbReference>